<organism evidence="1 2">
    <name type="scientific">Luteimonas lutimaris</name>
    <dbReference type="NCBI Taxonomy" id="698645"/>
    <lineage>
        <taxon>Bacteria</taxon>
        <taxon>Pseudomonadati</taxon>
        <taxon>Pseudomonadota</taxon>
        <taxon>Gammaproteobacteria</taxon>
        <taxon>Lysobacterales</taxon>
        <taxon>Lysobacteraceae</taxon>
        <taxon>Luteimonas</taxon>
    </lineage>
</organism>
<evidence type="ECO:0000313" key="2">
    <source>
        <dbReference type="Proteomes" id="UP001501727"/>
    </source>
</evidence>
<dbReference type="EMBL" id="BAAAZU010000006">
    <property type="protein sequence ID" value="GAA3922824.1"/>
    <property type="molecule type" value="Genomic_DNA"/>
</dbReference>
<proteinExistence type="predicted"/>
<protein>
    <submittedName>
        <fullName evidence="1">Uncharacterized protein</fullName>
    </submittedName>
</protein>
<evidence type="ECO:0000313" key="1">
    <source>
        <dbReference type="EMBL" id="GAA3922824.1"/>
    </source>
</evidence>
<gene>
    <name evidence="1" type="ORF">GCM10022229_15830</name>
</gene>
<accession>A0ABP7MH62</accession>
<name>A0ABP7MH62_9GAMM</name>
<comment type="caution">
    <text evidence="1">The sequence shown here is derived from an EMBL/GenBank/DDBJ whole genome shotgun (WGS) entry which is preliminary data.</text>
</comment>
<reference evidence="2" key="1">
    <citation type="journal article" date="2019" name="Int. J. Syst. Evol. Microbiol.">
        <title>The Global Catalogue of Microorganisms (GCM) 10K type strain sequencing project: providing services to taxonomists for standard genome sequencing and annotation.</title>
        <authorList>
            <consortium name="The Broad Institute Genomics Platform"/>
            <consortium name="The Broad Institute Genome Sequencing Center for Infectious Disease"/>
            <person name="Wu L."/>
            <person name="Ma J."/>
        </authorList>
    </citation>
    <scope>NUCLEOTIDE SEQUENCE [LARGE SCALE GENOMIC DNA]</scope>
    <source>
        <strain evidence="2">JCM 16916</strain>
    </source>
</reference>
<keyword evidence="2" id="KW-1185">Reference proteome</keyword>
<dbReference type="Proteomes" id="UP001501727">
    <property type="component" value="Unassembled WGS sequence"/>
</dbReference>
<sequence>MTARCAGGAFPHTPRGISRPAGAACTDCIGHGTAAILRLSAAVAAPATTPGHTLSNAPYTP</sequence>